<dbReference type="Gene3D" id="3.40.50.720">
    <property type="entry name" value="NAD(P)-binding Rossmann-like Domain"/>
    <property type="match status" value="1"/>
</dbReference>
<keyword evidence="3" id="KW-1185">Reference proteome</keyword>
<accession>A0A1C3UU57</accession>
<evidence type="ECO:0000313" key="2">
    <source>
        <dbReference type="EMBL" id="SCB18995.1"/>
    </source>
</evidence>
<dbReference type="OrthoDB" id="109589at2"/>
<protein>
    <submittedName>
        <fullName evidence="2">NAD(P)-dependent dehydrogenase, short-chain alcohol dehydrogenase family</fullName>
    </submittedName>
</protein>
<dbReference type="Proteomes" id="UP000199101">
    <property type="component" value="Unassembled WGS sequence"/>
</dbReference>
<reference evidence="3" key="1">
    <citation type="submission" date="2016-08" db="EMBL/GenBank/DDBJ databases">
        <authorList>
            <person name="Varghese N."/>
            <person name="Submissions Spin"/>
        </authorList>
    </citation>
    <scope>NUCLEOTIDE SEQUENCE [LARGE SCALE GENOMIC DNA]</scope>
    <source>
        <strain evidence="3">HAMBI 2975</strain>
    </source>
</reference>
<gene>
    <name evidence="2" type="ORF">GA0061103_2648</name>
</gene>
<keyword evidence="1" id="KW-0560">Oxidoreductase</keyword>
<evidence type="ECO:0000313" key="3">
    <source>
        <dbReference type="Proteomes" id="UP000199101"/>
    </source>
</evidence>
<dbReference type="AlphaFoldDB" id="A0A1C3UU57"/>
<proteinExistence type="predicted"/>
<dbReference type="Pfam" id="PF00106">
    <property type="entry name" value="adh_short"/>
    <property type="match status" value="1"/>
</dbReference>
<dbReference type="InterPro" id="IPR002347">
    <property type="entry name" value="SDR_fam"/>
</dbReference>
<dbReference type="PRINTS" id="PR00081">
    <property type="entry name" value="GDHRDH"/>
</dbReference>
<dbReference type="PANTHER" id="PTHR47534:SF3">
    <property type="entry name" value="ALCOHOL DEHYDROGENASE-LIKE C-TERMINAL DOMAIN-CONTAINING PROTEIN"/>
    <property type="match status" value="1"/>
</dbReference>
<evidence type="ECO:0000256" key="1">
    <source>
        <dbReference type="ARBA" id="ARBA00023002"/>
    </source>
</evidence>
<dbReference type="STRING" id="410764.GA0061103_2648"/>
<sequence>MKRDKSLGWRHVEADSLDLGSMNVAIVGGTGGIGRALAHTMTARGAHVVVIGQTFRDAGSRGIEFVKADLSLLSEARRVATDLPAGNLDLVVMTTGVMAGPRREQTAEGLERDLAISYLSRFVIVNEIASRLGKDRPNAGMKPRIFVTGFPGTGQAGAVDDLNTEKKYGRWRAHSNTVAGNEALVLDAARRFPEVDFFGLNPGFVKTNIRGNLFGSNRLLLRTIEWMFGFATISAETYAARMIPLLVSPDLEGHSGAMFNNKAEAILPSPKLMDASYVRALIDASEALILRASKSNTKGAG</sequence>
<dbReference type="InterPro" id="IPR052228">
    <property type="entry name" value="Sec_Metab_Biosynth_Oxidored"/>
</dbReference>
<dbReference type="RefSeq" id="WP_092709346.1">
    <property type="nucleotide sequence ID" value="NZ_FMAG01000002.1"/>
</dbReference>
<name>A0A1C3UU57_9HYPH</name>
<dbReference type="InterPro" id="IPR036291">
    <property type="entry name" value="NAD(P)-bd_dom_sf"/>
</dbReference>
<organism evidence="2 3">
    <name type="scientific">Rhizobium multihospitium</name>
    <dbReference type="NCBI Taxonomy" id="410764"/>
    <lineage>
        <taxon>Bacteria</taxon>
        <taxon>Pseudomonadati</taxon>
        <taxon>Pseudomonadota</taxon>
        <taxon>Alphaproteobacteria</taxon>
        <taxon>Hyphomicrobiales</taxon>
        <taxon>Rhizobiaceae</taxon>
        <taxon>Rhizobium/Agrobacterium group</taxon>
        <taxon>Rhizobium</taxon>
    </lineage>
</organism>
<dbReference type="SUPFAM" id="SSF51735">
    <property type="entry name" value="NAD(P)-binding Rossmann-fold domains"/>
    <property type="match status" value="1"/>
</dbReference>
<dbReference type="PANTHER" id="PTHR47534">
    <property type="entry name" value="YALI0E05731P"/>
    <property type="match status" value="1"/>
</dbReference>
<dbReference type="GO" id="GO:0016491">
    <property type="term" value="F:oxidoreductase activity"/>
    <property type="evidence" value="ECO:0007669"/>
    <property type="project" value="UniProtKB-KW"/>
</dbReference>
<dbReference type="EMBL" id="FMAG01000002">
    <property type="protein sequence ID" value="SCB18995.1"/>
    <property type="molecule type" value="Genomic_DNA"/>
</dbReference>